<dbReference type="PANTHER" id="PTHR22900:SF9">
    <property type="entry name" value="CARBOHYDRATE SULFOTRANSFERASE-RELATED"/>
    <property type="match status" value="1"/>
</dbReference>
<dbReference type="InterPro" id="IPR005331">
    <property type="entry name" value="Sulfotransferase"/>
</dbReference>
<evidence type="ECO:0000313" key="2">
    <source>
        <dbReference type="EMBL" id="ULT84378.1"/>
    </source>
</evidence>
<dbReference type="GO" id="GO:0016020">
    <property type="term" value="C:membrane"/>
    <property type="evidence" value="ECO:0007669"/>
    <property type="project" value="InterPro"/>
</dbReference>
<proteinExistence type="predicted"/>
<organism evidence="2 3">
    <name type="scientific">Caenorhabditis briggsae</name>
    <dbReference type="NCBI Taxonomy" id="6238"/>
    <lineage>
        <taxon>Eukaryota</taxon>
        <taxon>Metazoa</taxon>
        <taxon>Ecdysozoa</taxon>
        <taxon>Nematoda</taxon>
        <taxon>Chromadorea</taxon>
        <taxon>Rhabditida</taxon>
        <taxon>Rhabditina</taxon>
        <taxon>Rhabditomorpha</taxon>
        <taxon>Rhabditoidea</taxon>
        <taxon>Rhabditidae</taxon>
        <taxon>Peloderinae</taxon>
        <taxon>Caenorhabditis</taxon>
    </lineage>
</organism>
<dbReference type="GO" id="GO:0050650">
    <property type="term" value="P:chondroitin sulfate proteoglycan biosynthetic process"/>
    <property type="evidence" value="ECO:0007669"/>
    <property type="project" value="InterPro"/>
</dbReference>
<gene>
    <name evidence="2" type="ORF">L3Y34_013209</name>
</gene>
<dbReference type="AlphaFoldDB" id="A0AAE8ZWE6"/>
<name>A0AAE8ZWE6_CAEBR</name>
<dbReference type="InterPro" id="IPR007669">
    <property type="entry name" value="Chst-1-like"/>
</dbReference>
<dbReference type="PANTHER" id="PTHR22900">
    <property type="entry name" value="PROTEIN CBG14245-RELATED"/>
    <property type="match status" value="1"/>
</dbReference>
<sequence length="320" mass="37118">MTTTLINTLLLLAIILMLSINLSYFCGKEPSHYAAIDDERFSMENITKGITTLSSRKTSPFIPPFIPFRSTFVTSPKYSLAACRIQKNLSTILLHLFCYLNTPRKFSKKASSLTTEFKNHLSTETCNTTHASHIATNTTFSTKLAIIRDPVERFLSGFVDKCIHEAKNKDSRCYGCDRDLVCVLKEQYTRFQMIVDGSLRSYSYEDRHFAPMSWFCDFDPDTIKNYQFLYFGETEEQQSQTISDLMDVLDTHGVDNHTISHIFDELSANRTKHSTSGSQIRRKVGEELRKSREAMRYLYYIYENDYRVFNLKSPFIYHKV</sequence>
<keyword evidence="1" id="KW-0732">Signal</keyword>
<feature type="chain" id="PRO_5042155849" description="Sulfotransferase domain-containing protein" evidence="1">
    <location>
        <begin position="28"/>
        <end position="320"/>
    </location>
</feature>
<dbReference type="Proteomes" id="UP000827892">
    <property type="component" value="Chromosome X"/>
</dbReference>
<reference evidence="2 3" key="1">
    <citation type="submission" date="2022-05" db="EMBL/GenBank/DDBJ databases">
        <title>Chromosome-level reference genomes for two strains of Caenorhabditis briggsae: an improved platform for comparative genomics.</title>
        <authorList>
            <person name="Stevens L."/>
            <person name="Andersen E.C."/>
        </authorList>
    </citation>
    <scope>NUCLEOTIDE SEQUENCE [LARGE SCALE GENOMIC DNA]</scope>
    <source>
        <strain evidence="2">QX1410_ONT</strain>
        <tissue evidence="2">Whole-organism</tissue>
    </source>
</reference>
<dbReference type="GO" id="GO:0047756">
    <property type="term" value="F:chondroitin 4-sulfotransferase activity"/>
    <property type="evidence" value="ECO:0007669"/>
    <property type="project" value="InterPro"/>
</dbReference>
<feature type="signal peptide" evidence="1">
    <location>
        <begin position="1"/>
        <end position="27"/>
    </location>
</feature>
<evidence type="ECO:0008006" key="4">
    <source>
        <dbReference type="Google" id="ProtNLM"/>
    </source>
</evidence>
<dbReference type="GO" id="GO:1902884">
    <property type="term" value="P:positive regulation of response to oxidative stress"/>
    <property type="evidence" value="ECO:0007669"/>
    <property type="project" value="InterPro"/>
</dbReference>
<protein>
    <recommendedName>
        <fullName evidence="4">Sulfotransferase domain-containing protein</fullName>
    </recommendedName>
</protein>
<dbReference type="Pfam" id="PF03567">
    <property type="entry name" value="Sulfotransfer_2"/>
    <property type="match status" value="1"/>
</dbReference>
<evidence type="ECO:0000313" key="3">
    <source>
        <dbReference type="Proteomes" id="UP000827892"/>
    </source>
</evidence>
<accession>A0AAE8ZWE6</accession>
<evidence type="ECO:0000256" key="1">
    <source>
        <dbReference type="SAM" id="SignalP"/>
    </source>
</evidence>
<dbReference type="EMBL" id="CP090896">
    <property type="protein sequence ID" value="ULT84378.1"/>
    <property type="molecule type" value="Genomic_DNA"/>
</dbReference>